<accession>A0A9X4QL00</accession>
<feature type="compositionally biased region" description="Basic and acidic residues" evidence="1">
    <location>
        <begin position="124"/>
        <end position="140"/>
    </location>
</feature>
<evidence type="ECO:0000313" key="3">
    <source>
        <dbReference type="Proteomes" id="UP001153387"/>
    </source>
</evidence>
<organism evidence="2 3">
    <name type="scientific">Cohnella ginsengisoli</name>
    <dbReference type="NCBI Taxonomy" id="425004"/>
    <lineage>
        <taxon>Bacteria</taxon>
        <taxon>Bacillati</taxon>
        <taxon>Bacillota</taxon>
        <taxon>Bacilli</taxon>
        <taxon>Bacillales</taxon>
        <taxon>Paenibacillaceae</taxon>
        <taxon>Cohnella</taxon>
    </lineage>
</organism>
<evidence type="ECO:0000313" key="2">
    <source>
        <dbReference type="EMBL" id="MDG0789652.1"/>
    </source>
</evidence>
<reference evidence="2 3" key="1">
    <citation type="submission" date="2022-10" db="EMBL/GenBank/DDBJ databases">
        <title>Comparative genomic analysis of Cohnella hashimotonis sp. nov., isolated from the International Space Station.</title>
        <authorList>
            <person name="Simpson A."/>
            <person name="Venkateswaran K."/>
        </authorList>
    </citation>
    <scope>NUCLEOTIDE SEQUENCE [LARGE SCALE GENOMIC DNA]</scope>
    <source>
        <strain evidence="2 3">DSM 18997</strain>
    </source>
</reference>
<proteinExistence type="predicted"/>
<dbReference type="AlphaFoldDB" id="A0A9X4QL00"/>
<feature type="region of interest" description="Disordered" evidence="1">
    <location>
        <begin position="111"/>
        <end position="140"/>
    </location>
</feature>
<dbReference type="Proteomes" id="UP001153387">
    <property type="component" value="Unassembled WGS sequence"/>
</dbReference>
<dbReference type="EMBL" id="JAPDHZ010000002">
    <property type="protein sequence ID" value="MDG0789652.1"/>
    <property type="molecule type" value="Genomic_DNA"/>
</dbReference>
<gene>
    <name evidence="2" type="ORF">OMP38_01375</name>
</gene>
<evidence type="ECO:0000256" key="1">
    <source>
        <dbReference type="SAM" id="MobiDB-lite"/>
    </source>
</evidence>
<dbReference type="RefSeq" id="WP_277563568.1">
    <property type="nucleotide sequence ID" value="NZ_JAPDHZ010000002.1"/>
</dbReference>
<keyword evidence="3" id="KW-1185">Reference proteome</keyword>
<comment type="caution">
    <text evidence="2">The sequence shown here is derived from an EMBL/GenBank/DDBJ whole genome shotgun (WGS) entry which is preliminary data.</text>
</comment>
<sequence length="140" mass="14884">MRFSEFDEDNWGDLQPYLDTALLPVTGLLGGETPPSAAELVGAAGDWLAPIESAFKGRTVTYPANHYIGPGDEASLDALCNRIKSGGFKFVVVVSGKPGWDATRVPSADLFAGPTGEESVPDADALRRSVSDMWKRSPQG</sequence>
<protein>
    <submittedName>
        <fullName evidence="2">YpiF family protein</fullName>
    </submittedName>
</protein>
<name>A0A9X4QL00_9BACL</name>